<accession>A0A377PY37</accession>
<gene>
    <name evidence="3" type="ORF">LS73_000995</name>
    <name evidence="2" type="ORF">NCTC12714_01983</name>
</gene>
<dbReference type="EMBL" id="JRPD02000002">
    <property type="protein sequence ID" value="TLE01293.1"/>
    <property type="molecule type" value="Genomic_DNA"/>
</dbReference>
<keyword evidence="1" id="KW-0732">Signal</keyword>
<feature type="signal peptide" evidence="1">
    <location>
        <begin position="1"/>
        <end position="24"/>
    </location>
</feature>
<keyword evidence="5" id="KW-1185">Reference proteome</keyword>
<proteinExistence type="predicted"/>
<dbReference type="RefSeq" id="WP_052090016.1">
    <property type="nucleotide sequence ID" value="NZ_FZML01000055.1"/>
</dbReference>
<evidence type="ECO:0000256" key="1">
    <source>
        <dbReference type="SAM" id="SignalP"/>
    </source>
</evidence>
<reference evidence="2 5" key="2">
    <citation type="submission" date="2018-06" db="EMBL/GenBank/DDBJ databases">
        <authorList>
            <consortium name="Pathogen Informatics"/>
            <person name="Doyle S."/>
        </authorList>
    </citation>
    <scope>NUCLEOTIDE SEQUENCE [LARGE SCALE GENOMIC DNA]</scope>
    <source>
        <strain evidence="2 5">NCTC12714</strain>
    </source>
</reference>
<organism evidence="2 5">
    <name type="scientific">Helicobacter muridarum</name>
    <dbReference type="NCBI Taxonomy" id="216"/>
    <lineage>
        <taxon>Bacteria</taxon>
        <taxon>Pseudomonadati</taxon>
        <taxon>Campylobacterota</taxon>
        <taxon>Epsilonproteobacteria</taxon>
        <taxon>Campylobacterales</taxon>
        <taxon>Helicobacteraceae</taxon>
        <taxon>Helicobacter</taxon>
    </lineage>
</organism>
<feature type="chain" id="PRO_5036333014" description="Outer membrane protein beta-barrel domain-containing protein" evidence="1">
    <location>
        <begin position="25"/>
        <end position="236"/>
    </location>
</feature>
<dbReference type="OrthoDB" id="5325922at2"/>
<protein>
    <recommendedName>
        <fullName evidence="6">Outer membrane protein beta-barrel domain-containing protein</fullName>
    </recommendedName>
</protein>
<dbReference type="Proteomes" id="UP000029922">
    <property type="component" value="Unassembled WGS sequence"/>
</dbReference>
<dbReference type="EMBL" id="UGJE01000002">
    <property type="protein sequence ID" value="STQ87161.1"/>
    <property type="molecule type" value="Genomic_DNA"/>
</dbReference>
<dbReference type="Proteomes" id="UP000255139">
    <property type="component" value="Unassembled WGS sequence"/>
</dbReference>
<name>A0A377PY37_9HELI</name>
<sequence length="236" mass="25656">MFKIPLKISFSLALLGAMITSSNAMQITENYAIDSYVGIGGFYNTSNGDNAKLSYSGGYLSLGGVDVFFDRLQGGVDIKAGYGYNKNSFMNKPNASSIYLDLLFKFGFNTLSTNIPLFVNIIIGYDNQFTIRNKGVGRHLATVGAELDGKLPLGSMKLTYGGGYSWVFSGSYNIDNTPYKLSNGHIAHASLGMLINLSDKIAFYTKAIGKYYMLGAADIFPKSKVWSGNLEFGISF</sequence>
<evidence type="ECO:0000313" key="4">
    <source>
        <dbReference type="Proteomes" id="UP000029922"/>
    </source>
</evidence>
<dbReference type="AlphaFoldDB" id="A0A377PY37"/>
<evidence type="ECO:0000313" key="3">
    <source>
        <dbReference type="EMBL" id="TLE01293.1"/>
    </source>
</evidence>
<evidence type="ECO:0008006" key="6">
    <source>
        <dbReference type="Google" id="ProtNLM"/>
    </source>
</evidence>
<evidence type="ECO:0000313" key="2">
    <source>
        <dbReference type="EMBL" id="STQ87161.1"/>
    </source>
</evidence>
<reference evidence="3 4" key="1">
    <citation type="journal article" date="2014" name="Genome Announc.">
        <title>Draft genome sequences of eight enterohepatic helicobacter species isolated from both laboratory and wild rodents.</title>
        <authorList>
            <person name="Sheh A."/>
            <person name="Shen Z."/>
            <person name="Fox J.G."/>
        </authorList>
    </citation>
    <scope>NUCLEOTIDE SEQUENCE [LARGE SCALE GENOMIC DNA]</scope>
    <source>
        <strain evidence="3 4">ST1</strain>
    </source>
</reference>
<evidence type="ECO:0000313" key="5">
    <source>
        <dbReference type="Proteomes" id="UP000255139"/>
    </source>
</evidence>